<dbReference type="PANTHER" id="PTHR33495">
    <property type="entry name" value="ANTI-SIGMA FACTOR ANTAGONIST TM_1081-RELATED-RELATED"/>
    <property type="match status" value="1"/>
</dbReference>
<dbReference type="EMBL" id="JYNU01000012">
    <property type="protein sequence ID" value="KMO76468.1"/>
    <property type="molecule type" value="Genomic_DNA"/>
</dbReference>
<feature type="domain" description="STAS" evidence="1">
    <location>
        <begin position="25"/>
        <end position="125"/>
    </location>
</feature>
<dbReference type="InterPro" id="IPR002645">
    <property type="entry name" value="STAS_dom"/>
</dbReference>
<dbReference type="GO" id="GO:0043856">
    <property type="term" value="F:anti-sigma factor antagonist activity"/>
    <property type="evidence" value="ECO:0007669"/>
    <property type="project" value="TreeGrafter"/>
</dbReference>
<dbReference type="InterPro" id="IPR036513">
    <property type="entry name" value="STAS_dom_sf"/>
</dbReference>
<dbReference type="PANTHER" id="PTHR33495:SF13">
    <property type="entry name" value="ANTI-SIGMA-F FACTOR ANTAGONIST RSFB"/>
    <property type="match status" value="1"/>
</dbReference>
<gene>
    <name evidence="2" type="primary">rsfB_3</name>
    <name evidence="2" type="ORF">MOBUDSM44075_02209</name>
</gene>
<dbReference type="Gene3D" id="3.30.750.24">
    <property type="entry name" value="STAS domain"/>
    <property type="match status" value="1"/>
</dbReference>
<dbReference type="PROSITE" id="PS50801">
    <property type="entry name" value="STAS"/>
    <property type="match status" value="1"/>
</dbReference>
<sequence>MSSIPSMPDPAETPSPCIVTDSWHDSVVVIRCVGDLDMLTIGALDHQIDAALKKKPSAMIVDLAALDFLASVGMGLLVDAHDKCGDTTQFMVVADGPATSRPMRLIGLGELFALHATLEDAFDAVKR</sequence>
<evidence type="ECO:0000259" key="1">
    <source>
        <dbReference type="PROSITE" id="PS50801"/>
    </source>
</evidence>
<accession>A0A0J6W3Y0</accession>
<evidence type="ECO:0000313" key="3">
    <source>
        <dbReference type="Proteomes" id="UP000036313"/>
    </source>
</evidence>
<dbReference type="SUPFAM" id="SSF52091">
    <property type="entry name" value="SpoIIaa-like"/>
    <property type="match status" value="1"/>
</dbReference>
<name>A0A0J6W3Y0_9MYCO</name>
<organism evidence="2 3">
    <name type="scientific">Mycolicibacterium obuense</name>
    <dbReference type="NCBI Taxonomy" id="1807"/>
    <lineage>
        <taxon>Bacteria</taxon>
        <taxon>Bacillati</taxon>
        <taxon>Actinomycetota</taxon>
        <taxon>Actinomycetes</taxon>
        <taxon>Mycobacteriales</taxon>
        <taxon>Mycobacteriaceae</taxon>
        <taxon>Mycolicibacterium</taxon>
    </lineage>
</organism>
<reference evidence="2 3" key="1">
    <citation type="journal article" date="2015" name="Genome Biol. Evol.">
        <title>Characterization of Three Mycobacterium spp. with Potential Use in Bioremediation by Genome Sequencing and Comparative Genomics.</title>
        <authorList>
            <person name="Das S."/>
            <person name="Pettersson B.M."/>
            <person name="Behra P.R."/>
            <person name="Ramesh M."/>
            <person name="Dasgupta S."/>
            <person name="Bhattacharya A."/>
            <person name="Kirsebom L.A."/>
        </authorList>
    </citation>
    <scope>NUCLEOTIDE SEQUENCE [LARGE SCALE GENOMIC DNA]</scope>
    <source>
        <strain evidence="2 3">DSM 44075</strain>
    </source>
</reference>
<comment type="caution">
    <text evidence="2">The sequence shown here is derived from an EMBL/GenBank/DDBJ whole genome shotgun (WGS) entry which is preliminary data.</text>
</comment>
<dbReference type="PATRIC" id="fig|1807.14.peg.2226"/>
<dbReference type="CDD" id="cd07043">
    <property type="entry name" value="STAS_anti-anti-sigma_factors"/>
    <property type="match status" value="1"/>
</dbReference>
<protein>
    <submittedName>
        <fullName evidence="2">Anti-sigma-F factor antagonist RsfB</fullName>
    </submittedName>
</protein>
<proteinExistence type="predicted"/>
<dbReference type="Pfam" id="PF01740">
    <property type="entry name" value="STAS"/>
    <property type="match status" value="1"/>
</dbReference>
<evidence type="ECO:0000313" key="2">
    <source>
        <dbReference type="EMBL" id="KMO76468.1"/>
    </source>
</evidence>
<dbReference type="AlphaFoldDB" id="A0A0J6W3Y0"/>
<dbReference type="Proteomes" id="UP000036313">
    <property type="component" value="Unassembled WGS sequence"/>
</dbReference>